<reference evidence="3" key="1">
    <citation type="journal article" date="2017" name="Nat. Ecol. Evol.">
        <title>Genome expansion and lineage-specific genetic innovations in the forest pathogenic fungi Armillaria.</title>
        <authorList>
            <person name="Sipos G."/>
            <person name="Prasanna A.N."/>
            <person name="Walter M.C."/>
            <person name="O'Connor E."/>
            <person name="Balint B."/>
            <person name="Krizsan K."/>
            <person name="Kiss B."/>
            <person name="Hess J."/>
            <person name="Varga T."/>
            <person name="Slot J."/>
            <person name="Riley R."/>
            <person name="Boka B."/>
            <person name="Rigling D."/>
            <person name="Barry K."/>
            <person name="Lee J."/>
            <person name="Mihaltcheva S."/>
            <person name="LaButti K."/>
            <person name="Lipzen A."/>
            <person name="Waldron R."/>
            <person name="Moloney N.M."/>
            <person name="Sperisen C."/>
            <person name="Kredics L."/>
            <person name="Vagvoelgyi C."/>
            <person name="Patrignani A."/>
            <person name="Fitzpatrick D."/>
            <person name="Nagy I."/>
            <person name="Doyle S."/>
            <person name="Anderson J.B."/>
            <person name="Grigoriev I.V."/>
            <person name="Gueldener U."/>
            <person name="Muensterkoetter M."/>
            <person name="Nagy L.G."/>
        </authorList>
    </citation>
    <scope>NUCLEOTIDE SEQUENCE [LARGE SCALE GENOMIC DNA]</scope>
    <source>
        <strain evidence="3">Ar21-2</strain>
    </source>
</reference>
<dbReference type="OrthoDB" id="3050604at2759"/>
<dbReference type="OMA" id="GSEHANI"/>
<sequence length="345" mass="38338">MAKSSPPDSHIHPSLRFLTASQPMPMDDSGEDEDLPPAGEVRRSDKMAAVHAVATAGPMFVTDLTSFSQYIKANIELSTESMLKLDAFCSPHALEKCIAIMYATTLSNQDMLRAMRKTVNKTWEISGELKNKIWSYVRVFLLSPNLSCYRGNIMESALHAMHELQVQGLPPDTELARITQVLSLICKQLTTFRTVIKEKVMVSQTPNGAPIKNIGDLAGALIKNTELPCTQDLYMRLVFLRFLMSPESGINLDNDEQFWLSVDDTLKTYRSSGEAQMMQSLNSCYQADKQKYGELLGDGHQTMSLDNVALWIKVVNKNAQSVVKARNEILAIFSNGVILGQGDPD</sequence>
<evidence type="ECO:0000313" key="2">
    <source>
        <dbReference type="EMBL" id="PBK81506.1"/>
    </source>
</evidence>
<gene>
    <name evidence="2" type="ORF">ARMGADRAFT_1039296</name>
</gene>
<evidence type="ECO:0000256" key="1">
    <source>
        <dbReference type="SAM" id="MobiDB-lite"/>
    </source>
</evidence>
<proteinExistence type="predicted"/>
<dbReference type="EMBL" id="KZ293729">
    <property type="protein sequence ID" value="PBK81506.1"/>
    <property type="molecule type" value="Genomic_DNA"/>
</dbReference>
<dbReference type="AlphaFoldDB" id="A0A2H3D1W8"/>
<feature type="region of interest" description="Disordered" evidence="1">
    <location>
        <begin position="1"/>
        <end position="39"/>
    </location>
</feature>
<protein>
    <submittedName>
        <fullName evidence="2">Uncharacterized protein</fullName>
    </submittedName>
</protein>
<name>A0A2H3D1W8_ARMGA</name>
<dbReference type="Proteomes" id="UP000217790">
    <property type="component" value="Unassembled WGS sequence"/>
</dbReference>
<organism evidence="2 3">
    <name type="scientific">Armillaria gallica</name>
    <name type="common">Bulbous honey fungus</name>
    <name type="synonym">Armillaria bulbosa</name>
    <dbReference type="NCBI Taxonomy" id="47427"/>
    <lineage>
        <taxon>Eukaryota</taxon>
        <taxon>Fungi</taxon>
        <taxon>Dikarya</taxon>
        <taxon>Basidiomycota</taxon>
        <taxon>Agaricomycotina</taxon>
        <taxon>Agaricomycetes</taxon>
        <taxon>Agaricomycetidae</taxon>
        <taxon>Agaricales</taxon>
        <taxon>Marasmiineae</taxon>
        <taxon>Physalacriaceae</taxon>
        <taxon>Armillaria</taxon>
    </lineage>
</organism>
<evidence type="ECO:0000313" key="3">
    <source>
        <dbReference type="Proteomes" id="UP000217790"/>
    </source>
</evidence>
<dbReference type="InParanoid" id="A0A2H3D1W8"/>
<accession>A0A2H3D1W8</accession>
<keyword evidence="3" id="KW-1185">Reference proteome</keyword>